<gene>
    <name evidence="2" type="ORF">F511_40748</name>
</gene>
<feature type="compositionally biased region" description="Low complexity" evidence="1">
    <location>
        <begin position="8"/>
        <end position="28"/>
    </location>
</feature>
<dbReference type="EMBL" id="KV012623">
    <property type="protein sequence ID" value="KZV24533.1"/>
    <property type="molecule type" value="Genomic_DNA"/>
</dbReference>
<organism evidence="2 3">
    <name type="scientific">Dorcoceras hygrometricum</name>
    <dbReference type="NCBI Taxonomy" id="472368"/>
    <lineage>
        <taxon>Eukaryota</taxon>
        <taxon>Viridiplantae</taxon>
        <taxon>Streptophyta</taxon>
        <taxon>Embryophyta</taxon>
        <taxon>Tracheophyta</taxon>
        <taxon>Spermatophyta</taxon>
        <taxon>Magnoliopsida</taxon>
        <taxon>eudicotyledons</taxon>
        <taxon>Gunneridae</taxon>
        <taxon>Pentapetalae</taxon>
        <taxon>asterids</taxon>
        <taxon>lamiids</taxon>
        <taxon>Lamiales</taxon>
        <taxon>Gesneriaceae</taxon>
        <taxon>Didymocarpoideae</taxon>
        <taxon>Trichosporeae</taxon>
        <taxon>Loxocarpinae</taxon>
        <taxon>Dorcoceras</taxon>
    </lineage>
</organism>
<evidence type="ECO:0000313" key="2">
    <source>
        <dbReference type="EMBL" id="KZV24533.1"/>
    </source>
</evidence>
<evidence type="ECO:0000256" key="1">
    <source>
        <dbReference type="SAM" id="MobiDB-lite"/>
    </source>
</evidence>
<proteinExistence type="predicted"/>
<accession>A0A2Z7ASS7</accession>
<name>A0A2Z7ASS7_9LAMI</name>
<reference evidence="2 3" key="1">
    <citation type="journal article" date="2015" name="Proc. Natl. Acad. Sci. U.S.A.">
        <title>The resurrection genome of Boea hygrometrica: A blueprint for survival of dehydration.</title>
        <authorList>
            <person name="Xiao L."/>
            <person name="Yang G."/>
            <person name="Zhang L."/>
            <person name="Yang X."/>
            <person name="Zhao S."/>
            <person name="Ji Z."/>
            <person name="Zhou Q."/>
            <person name="Hu M."/>
            <person name="Wang Y."/>
            <person name="Chen M."/>
            <person name="Xu Y."/>
            <person name="Jin H."/>
            <person name="Xiao X."/>
            <person name="Hu G."/>
            <person name="Bao F."/>
            <person name="Hu Y."/>
            <person name="Wan P."/>
            <person name="Li L."/>
            <person name="Deng X."/>
            <person name="Kuang T."/>
            <person name="Xiang C."/>
            <person name="Zhu J.K."/>
            <person name="Oliver M.J."/>
            <person name="He Y."/>
        </authorList>
    </citation>
    <scope>NUCLEOTIDE SEQUENCE [LARGE SCALE GENOMIC DNA]</scope>
    <source>
        <strain evidence="3">cv. XS01</strain>
    </source>
</reference>
<keyword evidence="3" id="KW-1185">Reference proteome</keyword>
<dbReference type="Proteomes" id="UP000250235">
    <property type="component" value="Unassembled WGS sequence"/>
</dbReference>
<evidence type="ECO:0000313" key="3">
    <source>
        <dbReference type="Proteomes" id="UP000250235"/>
    </source>
</evidence>
<feature type="region of interest" description="Disordered" evidence="1">
    <location>
        <begin position="64"/>
        <end position="104"/>
    </location>
</feature>
<feature type="region of interest" description="Disordered" evidence="1">
    <location>
        <begin position="1"/>
        <end position="30"/>
    </location>
</feature>
<sequence>MSHGSWFSPENTTRPPSSRPRVSPSTVEVQRHEDRDFLQNYGYHLGSRRQSYILLYFNSSSRTCGGDTPDAPYYHLGTRESNSSPKTPTHTSSSGVTRGPSDTLHSTYATELGLFPEDVLSRSGVARGLTTSSGIFPKDHALT</sequence>
<feature type="compositionally biased region" description="Low complexity" evidence="1">
    <location>
        <begin position="81"/>
        <end position="94"/>
    </location>
</feature>
<dbReference type="AlphaFoldDB" id="A0A2Z7ASS7"/>
<protein>
    <submittedName>
        <fullName evidence="2">Cinnamoyl-CoA reductase 2-like</fullName>
    </submittedName>
</protein>